<dbReference type="Proteomes" id="UP000198535">
    <property type="component" value="Unassembled WGS sequence"/>
</dbReference>
<reference evidence="5" key="1">
    <citation type="submission" date="2016-10" db="EMBL/GenBank/DDBJ databases">
        <authorList>
            <person name="Varghese N."/>
            <person name="Submissions S."/>
        </authorList>
    </citation>
    <scope>NUCLEOTIDE SEQUENCE [LARGE SCALE GENOMIC DNA]</scope>
    <source>
        <strain evidence="5">Mob M</strain>
    </source>
</reference>
<dbReference type="EMBL" id="FOUJ01000007">
    <property type="protein sequence ID" value="SFM88628.1"/>
    <property type="molecule type" value="Genomic_DNA"/>
</dbReference>
<evidence type="ECO:0000313" key="5">
    <source>
        <dbReference type="Proteomes" id="UP000198535"/>
    </source>
</evidence>
<evidence type="ECO:0000259" key="3">
    <source>
        <dbReference type="PROSITE" id="PS50110"/>
    </source>
</evidence>
<evidence type="ECO:0000256" key="1">
    <source>
        <dbReference type="ARBA" id="ARBA00022553"/>
    </source>
</evidence>
<evidence type="ECO:0000313" key="4">
    <source>
        <dbReference type="EMBL" id="SFM88628.1"/>
    </source>
</evidence>
<dbReference type="RefSeq" id="WP_091937865.1">
    <property type="nucleotide sequence ID" value="NZ_FOUJ01000007.1"/>
</dbReference>
<accession>A0A1I4UI45</accession>
<gene>
    <name evidence="4" type="ORF">SAMN04488696_2724</name>
</gene>
<dbReference type="GO" id="GO:0000160">
    <property type="term" value="P:phosphorelay signal transduction system"/>
    <property type="evidence" value="ECO:0007669"/>
    <property type="project" value="InterPro"/>
</dbReference>
<feature type="domain" description="Response regulatory" evidence="3">
    <location>
        <begin position="4"/>
        <end position="119"/>
    </location>
</feature>
<dbReference type="OrthoDB" id="9652at2157"/>
<proteinExistence type="predicted"/>
<evidence type="ECO:0000256" key="2">
    <source>
        <dbReference type="PROSITE-ProRule" id="PRU00169"/>
    </source>
</evidence>
<dbReference type="PANTHER" id="PTHR44591:SF3">
    <property type="entry name" value="RESPONSE REGULATORY DOMAIN-CONTAINING PROTEIN"/>
    <property type="match status" value="1"/>
</dbReference>
<name>A0A1I4UI45_9EURY</name>
<dbReference type="PANTHER" id="PTHR44591">
    <property type="entry name" value="STRESS RESPONSE REGULATOR PROTEIN 1"/>
    <property type="match status" value="1"/>
</dbReference>
<protein>
    <submittedName>
        <fullName evidence="4">Two-component system, OmpR family, response regulator VicR</fullName>
    </submittedName>
</protein>
<dbReference type="InterPro" id="IPR050595">
    <property type="entry name" value="Bact_response_regulator"/>
</dbReference>
<dbReference type="SMART" id="SM00448">
    <property type="entry name" value="REC"/>
    <property type="match status" value="1"/>
</dbReference>
<dbReference type="CDD" id="cd17574">
    <property type="entry name" value="REC_OmpR"/>
    <property type="match status" value="1"/>
</dbReference>
<organism evidence="4 5">
    <name type="scientific">Methanolobus profundi</name>
    <dbReference type="NCBI Taxonomy" id="487685"/>
    <lineage>
        <taxon>Archaea</taxon>
        <taxon>Methanobacteriati</taxon>
        <taxon>Methanobacteriota</taxon>
        <taxon>Stenosarchaea group</taxon>
        <taxon>Methanomicrobia</taxon>
        <taxon>Methanosarcinales</taxon>
        <taxon>Methanosarcinaceae</taxon>
        <taxon>Methanolobus</taxon>
    </lineage>
</organism>
<feature type="modified residue" description="4-aspartylphosphate" evidence="2">
    <location>
        <position position="53"/>
    </location>
</feature>
<dbReference type="InterPro" id="IPR001789">
    <property type="entry name" value="Sig_transdc_resp-reg_receiver"/>
</dbReference>
<dbReference type="InterPro" id="IPR011006">
    <property type="entry name" value="CheY-like_superfamily"/>
</dbReference>
<dbReference type="Gene3D" id="3.40.50.2300">
    <property type="match status" value="1"/>
</dbReference>
<dbReference type="PROSITE" id="PS50110">
    <property type="entry name" value="RESPONSE_REGULATORY"/>
    <property type="match status" value="1"/>
</dbReference>
<dbReference type="AlphaFoldDB" id="A0A1I4UI45"/>
<keyword evidence="5" id="KW-1185">Reference proteome</keyword>
<dbReference type="Pfam" id="PF00072">
    <property type="entry name" value="Response_reg"/>
    <property type="match status" value="1"/>
</dbReference>
<sequence>MCPKVMVVDDEPDTIDLVKLILGSEDIEVVGAKSGFECLESIDKEKPDAVLLDIMMPDMNGWETFHKIKELQPRLPVAMLTVKSQEFDKMLGLHVLKADDYITKPFSRKELIKRTKELLEMEFH</sequence>
<keyword evidence="1 2" id="KW-0597">Phosphoprotein</keyword>
<dbReference type="SUPFAM" id="SSF52172">
    <property type="entry name" value="CheY-like"/>
    <property type="match status" value="1"/>
</dbReference>
<dbReference type="STRING" id="487685.SAMN04488696_2724"/>